<dbReference type="Proteomes" id="UP001345827">
    <property type="component" value="Unassembled WGS sequence"/>
</dbReference>
<feature type="compositionally biased region" description="Low complexity" evidence="1">
    <location>
        <begin position="497"/>
        <end position="507"/>
    </location>
</feature>
<keyword evidence="3" id="KW-1185">Reference proteome</keyword>
<reference evidence="2 3" key="1">
    <citation type="submission" date="2023-06" db="EMBL/GenBank/DDBJ databases">
        <title>Black Yeasts Isolated from many extreme environments.</title>
        <authorList>
            <person name="Coleine C."/>
            <person name="Stajich J.E."/>
            <person name="Selbmann L."/>
        </authorList>
    </citation>
    <scope>NUCLEOTIDE SEQUENCE [LARGE SCALE GENOMIC DNA]</scope>
    <source>
        <strain evidence="2 3">CCFEE 5887</strain>
    </source>
</reference>
<gene>
    <name evidence="2" type="ORF">LTR25_010190</name>
</gene>
<sequence length="536" mass="60099">MAASQHQQADLLAKRIRDDAKSIAVDQRGVTQWMNVKPETLPSSRNLSTGTYDSQTIFPNALTASKYHDVILSNTSQVDLTIPATSDARKAHVKVLFKAFKIVPQDEDEDDQGQDMDEQRKKRDVKQAFKNQIHDNRMVESLCWRILDACVYRSGKEQNLIEAYIGETGKSHGKRQNWSFEDRFDKIVQTMANSKSVCKHLLDTAYLHRIVDDPVTGYKRVVSNKRLNGRKGELMKRGKEVLAEENKSRKRQKLEHDSEEFDEDISQISTPASSTKTTRRILPAIAPSTTRATRSGHLQIPQSSSHPLEAPGAAMQSPLLANYQHHAQHNPANMFNHTASNFMRPNYSSQMGVSGLLPPYQPPRATQQHGLSMYNQMPYAPTSYLRGYGPASEVTMPPQFPQSYPRSALPSGDTMSMASSEHPHDEEWRLHMEAENYGSQSYQSHAMGGMHHQTSMGYQTAGINAQEEWDTTGTTAHETIDPVLNQYSLLPSPLPHPNNNHNDSSDLFARPDTKAGAEPIESVEGDGEEEEDHSSH</sequence>
<feature type="compositionally biased region" description="Polar residues" evidence="1">
    <location>
        <begin position="266"/>
        <end position="276"/>
    </location>
</feature>
<evidence type="ECO:0000313" key="2">
    <source>
        <dbReference type="EMBL" id="KAK5528577.1"/>
    </source>
</evidence>
<dbReference type="AlphaFoldDB" id="A0AAV9PVC9"/>
<evidence type="ECO:0000313" key="3">
    <source>
        <dbReference type="Proteomes" id="UP001345827"/>
    </source>
</evidence>
<feature type="compositionally biased region" description="Acidic residues" evidence="1">
    <location>
        <begin position="521"/>
        <end position="536"/>
    </location>
</feature>
<feature type="compositionally biased region" description="Basic and acidic residues" evidence="1">
    <location>
        <begin position="230"/>
        <end position="247"/>
    </location>
</feature>
<feature type="region of interest" description="Disordered" evidence="1">
    <location>
        <begin position="487"/>
        <end position="536"/>
    </location>
</feature>
<accession>A0AAV9PVC9</accession>
<feature type="region of interest" description="Disordered" evidence="1">
    <location>
        <begin position="230"/>
        <end position="278"/>
    </location>
</feature>
<evidence type="ECO:0000256" key="1">
    <source>
        <dbReference type="SAM" id="MobiDB-lite"/>
    </source>
</evidence>
<dbReference type="EMBL" id="JAXLQG010000025">
    <property type="protein sequence ID" value="KAK5528577.1"/>
    <property type="molecule type" value="Genomic_DNA"/>
</dbReference>
<name>A0AAV9PVC9_9PEZI</name>
<proteinExistence type="predicted"/>
<comment type="caution">
    <text evidence="2">The sequence shown here is derived from an EMBL/GenBank/DDBJ whole genome shotgun (WGS) entry which is preliminary data.</text>
</comment>
<protein>
    <submittedName>
        <fullName evidence="2">Uncharacterized protein</fullName>
    </submittedName>
</protein>
<organism evidence="2 3">
    <name type="scientific">Vermiconidia calcicola</name>
    <dbReference type="NCBI Taxonomy" id="1690605"/>
    <lineage>
        <taxon>Eukaryota</taxon>
        <taxon>Fungi</taxon>
        <taxon>Dikarya</taxon>
        <taxon>Ascomycota</taxon>
        <taxon>Pezizomycotina</taxon>
        <taxon>Dothideomycetes</taxon>
        <taxon>Dothideomycetidae</taxon>
        <taxon>Mycosphaerellales</taxon>
        <taxon>Extremaceae</taxon>
        <taxon>Vermiconidia</taxon>
    </lineage>
</organism>